<dbReference type="AlphaFoldDB" id="A0A1I7UZY3"/>
<evidence type="ECO:0000313" key="1">
    <source>
        <dbReference type="Proteomes" id="UP000095282"/>
    </source>
</evidence>
<organism evidence="1 2">
    <name type="scientific">Caenorhabditis tropicalis</name>
    <dbReference type="NCBI Taxonomy" id="1561998"/>
    <lineage>
        <taxon>Eukaryota</taxon>
        <taxon>Metazoa</taxon>
        <taxon>Ecdysozoa</taxon>
        <taxon>Nematoda</taxon>
        <taxon>Chromadorea</taxon>
        <taxon>Rhabditida</taxon>
        <taxon>Rhabditina</taxon>
        <taxon>Rhabditomorpha</taxon>
        <taxon>Rhabditoidea</taxon>
        <taxon>Rhabditidae</taxon>
        <taxon>Peloderinae</taxon>
        <taxon>Caenorhabditis</taxon>
    </lineage>
</organism>
<proteinExistence type="predicted"/>
<dbReference type="WBParaSite" id="Csp11.Scaffold630.g21023.t2">
    <property type="protein sequence ID" value="Csp11.Scaffold630.g21023.t2"/>
    <property type="gene ID" value="Csp11.Scaffold630.g21023"/>
</dbReference>
<accession>A0A1I7UZY3</accession>
<reference evidence="2" key="1">
    <citation type="submission" date="2016-11" db="UniProtKB">
        <authorList>
            <consortium name="WormBaseParasite"/>
        </authorList>
    </citation>
    <scope>IDENTIFICATION</scope>
</reference>
<name>A0A1I7UZY3_9PELO</name>
<keyword evidence="1" id="KW-1185">Reference proteome</keyword>
<sequence>MAQPVMFNIPEEQLENDYYAGLLQELANLQQADQMARMALESYHNQQRYNQARGLHFDQRPPYVPDNSQRREYLEAEVRRIDEERRKRNWEVFHNKQAWIQTWVHDVELVHGQYHIVNHNYLSECRDLRDMGALLQRHINGEIDQATFAHESKKWGFNRWNWFTTVVVTAQKNQMGN</sequence>
<protein>
    <submittedName>
        <fullName evidence="2">Transposase</fullName>
    </submittedName>
</protein>
<dbReference type="Proteomes" id="UP000095282">
    <property type="component" value="Unplaced"/>
</dbReference>
<evidence type="ECO:0000313" key="2">
    <source>
        <dbReference type="WBParaSite" id="Csp11.Scaffold630.g21023.t2"/>
    </source>
</evidence>